<dbReference type="AlphaFoldDB" id="A0A8E0RWK6"/>
<evidence type="ECO:0000256" key="2">
    <source>
        <dbReference type="ARBA" id="ARBA00022801"/>
    </source>
</evidence>
<evidence type="ECO:0000313" key="4">
    <source>
        <dbReference type="Proteomes" id="UP000728185"/>
    </source>
</evidence>
<reference evidence="3" key="1">
    <citation type="submission" date="2019-05" db="EMBL/GenBank/DDBJ databases">
        <title>Annotation for the trematode Fasciolopsis buski.</title>
        <authorList>
            <person name="Choi Y.-J."/>
        </authorList>
    </citation>
    <scope>NUCLEOTIDE SEQUENCE</scope>
    <source>
        <strain evidence="3">HT</strain>
        <tissue evidence="3">Whole worm</tissue>
    </source>
</reference>
<dbReference type="GO" id="GO:0004531">
    <property type="term" value="F:deoxyribonuclease II activity"/>
    <property type="evidence" value="ECO:0007669"/>
    <property type="project" value="InterPro"/>
</dbReference>
<dbReference type="GO" id="GO:0006309">
    <property type="term" value="P:apoptotic DNA fragmentation"/>
    <property type="evidence" value="ECO:0007669"/>
    <property type="project" value="TreeGrafter"/>
</dbReference>
<proteinExistence type="inferred from homology"/>
<evidence type="ECO:0000256" key="1">
    <source>
        <dbReference type="ARBA" id="ARBA00007527"/>
    </source>
</evidence>
<accession>A0A8E0RWK6</accession>
<organism evidence="3 4">
    <name type="scientific">Fasciolopsis buskii</name>
    <dbReference type="NCBI Taxonomy" id="27845"/>
    <lineage>
        <taxon>Eukaryota</taxon>
        <taxon>Metazoa</taxon>
        <taxon>Spiralia</taxon>
        <taxon>Lophotrochozoa</taxon>
        <taxon>Platyhelminthes</taxon>
        <taxon>Trematoda</taxon>
        <taxon>Digenea</taxon>
        <taxon>Plagiorchiida</taxon>
        <taxon>Echinostomata</taxon>
        <taxon>Echinostomatoidea</taxon>
        <taxon>Fasciolidae</taxon>
        <taxon>Fasciolopsis</taxon>
    </lineage>
</organism>
<protein>
    <submittedName>
        <fullName evidence="3">Uncharacterized protein</fullName>
    </submittedName>
</protein>
<keyword evidence="4" id="KW-1185">Reference proteome</keyword>
<comment type="similarity">
    <text evidence="1">Belongs to the DNase II family.</text>
</comment>
<gene>
    <name evidence="3" type="ORF">FBUS_09942</name>
</gene>
<dbReference type="OrthoDB" id="10261598at2759"/>
<dbReference type="Proteomes" id="UP000728185">
    <property type="component" value="Unassembled WGS sequence"/>
</dbReference>
<keyword evidence="2" id="KW-0378">Hydrolase</keyword>
<comment type="caution">
    <text evidence="3">The sequence shown here is derived from an EMBL/GenBank/DDBJ whole genome shotgun (WGS) entry which is preliminary data.</text>
</comment>
<sequence>LRFPQPAVSFKSFQDHSKWACTILVDSDSSNRDMWICLGDINRMFSQFHRGGGTMCIQNNRIWAAFAHLIVQVEQCGQDCSDEAGRICTEL</sequence>
<dbReference type="PANTHER" id="PTHR10858">
    <property type="entry name" value="DEOXYRIBONUCLEASE II"/>
    <property type="match status" value="1"/>
</dbReference>
<dbReference type="Pfam" id="PF03265">
    <property type="entry name" value="DNase_II"/>
    <property type="match status" value="1"/>
</dbReference>
<dbReference type="PANTHER" id="PTHR10858:SF23">
    <property type="entry name" value="DEOXYRIBONUCLEASE II"/>
    <property type="match status" value="1"/>
</dbReference>
<dbReference type="InterPro" id="IPR004947">
    <property type="entry name" value="DNase_II"/>
</dbReference>
<name>A0A8E0RWK6_9TREM</name>
<feature type="non-terminal residue" evidence="3">
    <location>
        <position position="1"/>
    </location>
</feature>
<dbReference type="EMBL" id="LUCM01006492">
    <property type="protein sequence ID" value="KAA0191202.1"/>
    <property type="molecule type" value="Genomic_DNA"/>
</dbReference>
<evidence type="ECO:0000313" key="3">
    <source>
        <dbReference type="EMBL" id="KAA0191202.1"/>
    </source>
</evidence>